<accession>A0A8S9T7H9</accession>
<gene>
    <name evidence="1" type="ORF">DA73_0400022480</name>
</gene>
<evidence type="ECO:0000313" key="2">
    <source>
        <dbReference type="Proteomes" id="UP000029738"/>
    </source>
</evidence>
<dbReference type="Proteomes" id="UP000029738">
    <property type="component" value="Unassembled WGS sequence"/>
</dbReference>
<reference evidence="1" key="2">
    <citation type="submission" date="2019-11" db="EMBL/GenBank/DDBJ databases">
        <title>Improved Assembly of Tolypothrix boutellei genome.</title>
        <authorList>
            <person name="Sarangi A.N."/>
            <person name="Mukherjee M."/>
            <person name="Ghosh S."/>
            <person name="Singh D."/>
            <person name="Das A."/>
            <person name="Kant S."/>
            <person name="Prusty A."/>
            <person name="Tripathy S."/>
        </authorList>
    </citation>
    <scope>NUCLEOTIDE SEQUENCE</scope>
    <source>
        <strain evidence="1">VB521301</strain>
    </source>
</reference>
<dbReference type="RefSeq" id="WP_038089484.1">
    <property type="nucleotide sequence ID" value="NZ_JHEG04000001.1"/>
</dbReference>
<dbReference type="EMBL" id="JHEG04000001">
    <property type="protein sequence ID" value="KAF3887947.1"/>
    <property type="molecule type" value="Genomic_DNA"/>
</dbReference>
<protein>
    <submittedName>
        <fullName evidence="1">Uncharacterized protein</fullName>
    </submittedName>
</protein>
<organism evidence="1 2">
    <name type="scientific">Tolypothrix bouteillei VB521301</name>
    <dbReference type="NCBI Taxonomy" id="1479485"/>
    <lineage>
        <taxon>Bacteria</taxon>
        <taxon>Bacillati</taxon>
        <taxon>Cyanobacteriota</taxon>
        <taxon>Cyanophyceae</taxon>
        <taxon>Nostocales</taxon>
        <taxon>Tolypothrichaceae</taxon>
        <taxon>Tolypothrix</taxon>
    </lineage>
</organism>
<proteinExistence type="predicted"/>
<dbReference type="AlphaFoldDB" id="A0A8S9T7H9"/>
<evidence type="ECO:0000313" key="1">
    <source>
        <dbReference type="EMBL" id="KAF3887947.1"/>
    </source>
</evidence>
<reference evidence="1" key="1">
    <citation type="journal article" date="2015" name="Genome Announc.">
        <title>Draft Genome Sequence of Tolypothrix boutellei Strain VB521301.</title>
        <authorList>
            <person name="Chandrababunaidu M.M."/>
            <person name="Singh D."/>
            <person name="Sen D."/>
            <person name="Bhan S."/>
            <person name="Das S."/>
            <person name="Gupta A."/>
            <person name="Adhikary S.P."/>
            <person name="Tripathy S."/>
        </authorList>
    </citation>
    <scope>NUCLEOTIDE SEQUENCE</scope>
    <source>
        <strain evidence="1">VB521301</strain>
    </source>
</reference>
<name>A0A8S9T7H9_9CYAN</name>
<sequence length="198" mass="22345">MPYSQFDIESIREKFHINLIEKVGKFEDVPEITYSNYLAETLRFNTPIALAINSEKSRSEMIITPILLELKRLYPQKVSLFSGKDFIVDVEKGLNGFCDFLISRSPEQLVITSPVIAVVEAKNENIESGLGQCMAEMIASQIFNQQKGKQVSQIIGAVTTGSSWKFMQLRETTIEIDLNEYFLNQVSKILGILSLGLE</sequence>
<comment type="caution">
    <text evidence="1">The sequence shown here is derived from an EMBL/GenBank/DDBJ whole genome shotgun (WGS) entry which is preliminary data.</text>
</comment>
<keyword evidence="2" id="KW-1185">Reference proteome</keyword>